<evidence type="ECO:0000256" key="1">
    <source>
        <dbReference type="SAM" id="Phobius"/>
    </source>
</evidence>
<dbReference type="RefSeq" id="WP_143393835.1">
    <property type="nucleotide sequence ID" value="NZ_NIDE01000017.1"/>
</dbReference>
<gene>
    <name evidence="2" type="ORF">FRUB_08804</name>
</gene>
<name>A0A225D3S0_9BACT</name>
<evidence type="ECO:0000313" key="3">
    <source>
        <dbReference type="Proteomes" id="UP000214646"/>
    </source>
</evidence>
<feature type="transmembrane region" description="Helical" evidence="1">
    <location>
        <begin position="105"/>
        <end position="131"/>
    </location>
</feature>
<feature type="transmembrane region" description="Helical" evidence="1">
    <location>
        <begin position="137"/>
        <end position="162"/>
    </location>
</feature>
<keyword evidence="1" id="KW-0812">Transmembrane</keyword>
<evidence type="ECO:0000313" key="2">
    <source>
        <dbReference type="EMBL" id="OWK36241.1"/>
    </source>
</evidence>
<protein>
    <submittedName>
        <fullName evidence="2">Uncharacterized protein</fullName>
    </submittedName>
</protein>
<comment type="caution">
    <text evidence="2">The sequence shown here is derived from an EMBL/GenBank/DDBJ whole genome shotgun (WGS) entry which is preliminary data.</text>
</comment>
<reference evidence="3" key="1">
    <citation type="submission" date="2017-06" db="EMBL/GenBank/DDBJ databases">
        <title>Genome analysis of Fimbriiglobus ruber SP5, the first member of the order Planctomycetales with confirmed chitinolytic capability.</title>
        <authorList>
            <person name="Ravin N.V."/>
            <person name="Rakitin A.L."/>
            <person name="Ivanova A.A."/>
            <person name="Beletsky A.V."/>
            <person name="Kulichevskaya I.S."/>
            <person name="Mardanov A.V."/>
            <person name="Dedysh S.N."/>
        </authorList>
    </citation>
    <scope>NUCLEOTIDE SEQUENCE [LARGE SCALE GENOMIC DNA]</scope>
    <source>
        <strain evidence="3">SP5</strain>
    </source>
</reference>
<dbReference type="Proteomes" id="UP000214646">
    <property type="component" value="Unassembled WGS sequence"/>
</dbReference>
<keyword evidence="3" id="KW-1185">Reference proteome</keyword>
<proteinExistence type="predicted"/>
<keyword evidence="1" id="KW-1133">Transmembrane helix</keyword>
<keyword evidence="1" id="KW-0472">Membrane</keyword>
<dbReference type="EMBL" id="NIDE01000017">
    <property type="protein sequence ID" value="OWK36241.1"/>
    <property type="molecule type" value="Genomic_DNA"/>
</dbReference>
<accession>A0A225D3S0</accession>
<organism evidence="2 3">
    <name type="scientific">Fimbriiglobus ruber</name>
    <dbReference type="NCBI Taxonomy" id="1908690"/>
    <lineage>
        <taxon>Bacteria</taxon>
        <taxon>Pseudomonadati</taxon>
        <taxon>Planctomycetota</taxon>
        <taxon>Planctomycetia</taxon>
        <taxon>Gemmatales</taxon>
        <taxon>Gemmataceae</taxon>
        <taxon>Fimbriiglobus</taxon>
    </lineage>
</organism>
<sequence>MLLIFFSSSKLLARARRSCSKCVTCEKCHETFTYCMSREAFGEDKSVFSNTREVAWRKAEQNAEEIVQRMLQEESDPIPCPSCGWVQEEMIRSVRRRSYTGLKNLGNAFLLFIAGVFALTVLYLFLLVFSYKWENNALYGACEFVGVCTAILGTPYLLLWLLRWGLNSLYNPNTKFVGQNSESHPHQK</sequence>
<dbReference type="OrthoDB" id="277522at2"/>
<dbReference type="AlphaFoldDB" id="A0A225D3S0"/>